<dbReference type="Proteomes" id="UP000499080">
    <property type="component" value="Unassembled WGS sequence"/>
</dbReference>
<comment type="caution">
    <text evidence="1">The sequence shown here is derived from an EMBL/GenBank/DDBJ whole genome shotgun (WGS) entry which is preliminary data.</text>
</comment>
<dbReference type="AlphaFoldDB" id="A0A4Y2M4H9"/>
<protein>
    <submittedName>
        <fullName evidence="1">Uncharacterized protein</fullName>
    </submittedName>
</protein>
<keyword evidence="2" id="KW-1185">Reference proteome</keyword>
<sequence length="111" mass="12442">MGRVSLLKVDLAMSGMSLPSGTFSSPSHNIGTPVAKIPLWIGYLCPSLTTGPVEGIRICISTSNFRLFKLYIWSMRTPNLIDSFCKVSPRILRTWLSVVPLITFKKHRVKY</sequence>
<gene>
    <name evidence="1" type="ORF">AVEN_200315_1</name>
</gene>
<name>A0A4Y2M4H9_ARAVE</name>
<accession>A0A4Y2M4H9</accession>
<dbReference type="EMBL" id="BGPR01006721">
    <property type="protein sequence ID" value="GBN21333.1"/>
    <property type="molecule type" value="Genomic_DNA"/>
</dbReference>
<proteinExistence type="predicted"/>
<evidence type="ECO:0000313" key="1">
    <source>
        <dbReference type="EMBL" id="GBN21333.1"/>
    </source>
</evidence>
<reference evidence="1 2" key="1">
    <citation type="journal article" date="2019" name="Sci. Rep.">
        <title>Orb-weaving spider Araneus ventricosus genome elucidates the spidroin gene catalogue.</title>
        <authorList>
            <person name="Kono N."/>
            <person name="Nakamura H."/>
            <person name="Ohtoshi R."/>
            <person name="Moran D.A.P."/>
            <person name="Shinohara A."/>
            <person name="Yoshida Y."/>
            <person name="Fujiwara M."/>
            <person name="Mori M."/>
            <person name="Tomita M."/>
            <person name="Arakawa K."/>
        </authorList>
    </citation>
    <scope>NUCLEOTIDE SEQUENCE [LARGE SCALE GENOMIC DNA]</scope>
</reference>
<evidence type="ECO:0000313" key="2">
    <source>
        <dbReference type="Proteomes" id="UP000499080"/>
    </source>
</evidence>
<organism evidence="1 2">
    <name type="scientific">Araneus ventricosus</name>
    <name type="common">Orbweaver spider</name>
    <name type="synonym">Epeira ventricosa</name>
    <dbReference type="NCBI Taxonomy" id="182803"/>
    <lineage>
        <taxon>Eukaryota</taxon>
        <taxon>Metazoa</taxon>
        <taxon>Ecdysozoa</taxon>
        <taxon>Arthropoda</taxon>
        <taxon>Chelicerata</taxon>
        <taxon>Arachnida</taxon>
        <taxon>Araneae</taxon>
        <taxon>Araneomorphae</taxon>
        <taxon>Entelegynae</taxon>
        <taxon>Araneoidea</taxon>
        <taxon>Araneidae</taxon>
        <taxon>Araneus</taxon>
    </lineage>
</organism>